<dbReference type="PANTHER" id="PTHR48022">
    <property type="entry name" value="PLASTIDIC GLUCOSE TRANSPORTER 4"/>
    <property type="match status" value="1"/>
</dbReference>
<comment type="caution">
    <text evidence="8">The sequence shown here is derived from an EMBL/GenBank/DDBJ whole genome shotgun (WGS) entry which is preliminary data.</text>
</comment>
<feature type="transmembrane region" description="Helical" evidence="6">
    <location>
        <begin position="434"/>
        <end position="455"/>
    </location>
</feature>
<reference evidence="8 9" key="1">
    <citation type="submission" date="2024-02" db="EMBL/GenBank/DDBJ databases">
        <title>De novo assembly and annotation of 12 fungi associated with fruit tree decline syndrome in Ontario, Canada.</title>
        <authorList>
            <person name="Sulman M."/>
            <person name="Ellouze W."/>
            <person name="Ilyukhin E."/>
        </authorList>
    </citation>
    <scope>NUCLEOTIDE SEQUENCE [LARGE SCALE GENOMIC DNA]</scope>
    <source>
        <strain evidence="8 9">M1-105</strain>
    </source>
</reference>
<feature type="domain" description="Major facilitator superfamily (MFS) profile" evidence="7">
    <location>
        <begin position="45"/>
        <end position="489"/>
    </location>
</feature>
<gene>
    <name evidence="8" type="ORF">SLS56_010509</name>
</gene>
<dbReference type="PANTHER" id="PTHR48022:SF41">
    <property type="entry name" value="MAJOR FACILITATOR SUPERFAMILY (MFS) PROFILE DOMAIN-CONTAINING PROTEIN"/>
    <property type="match status" value="1"/>
</dbReference>
<evidence type="ECO:0000256" key="6">
    <source>
        <dbReference type="SAM" id="Phobius"/>
    </source>
</evidence>
<evidence type="ECO:0000259" key="7">
    <source>
        <dbReference type="PROSITE" id="PS50850"/>
    </source>
</evidence>
<evidence type="ECO:0000256" key="1">
    <source>
        <dbReference type="ARBA" id="ARBA00004141"/>
    </source>
</evidence>
<proteinExistence type="inferred from homology"/>
<sequence>MEEKRTEERLELAPAASNLASTASNADHKETLIQSIRRWPRVTLYCCVLASAILLFGYDLVIVGTVSAMPRFQAEFGQQFNGTPIIPSLWLSLWTASSPIGAMLGAWTAGVFQDMRGRRASLAFGSVLCTLAVGLCFAADAPSGVDERRAVFLAGKLLQGYAVGAALCTTQTYMSEVLPPALRGPLLAFLPASALLGQLAGAAVVDACLELPGRAGYRAAFASQWALAAAPVVAAAVVPESPAWLVRRRRVAAARRQHRRLYGGDAAAAFAELRDVIAHEERSDGGAATYAQCFGDVEARRTALVAFANLLPEFFGFSLLGNATYFVQTIGMAPRASVTFLMLGIGLGLLANVASFWTLSRVGRRPLMLWTVAAAAVLWASIGVAGCFDGEPMIWYTAVCMMVIVMTVGVGAWPASYVVGAETSSIRLRAKAQGIGWFASSLASAVMGFLLPYVYNPDQGALGSKTGFIFAALSCVAFVIVWLHVPEMKGRKALEIDRMFELQLPARRFKRWSCETVDLCA</sequence>
<comment type="similarity">
    <text evidence="2">Belongs to the major facilitator superfamily. Sugar transporter (TC 2.A.1.1) family.</text>
</comment>
<protein>
    <recommendedName>
        <fullName evidence="7">Major facilitator superfamily (MFS) profile domain-containing protein</fullName>
    </recommendedName>
</protein>
<feature type="transmembrane region" description="Helical" evidence="6">
    <location>
        <begin position="394"/>
        <end position="413"/>
    </location>
</feature>
<organism evidence="8 9">
    <name type="scientific">Neofusicoccum ribis</name>
    <dbReference type="NCBI Taxonomy" id="45134"/>
    <lineage>
        <taxon>Eukaryota</taxon>
        <taxon>Fungi</taxon>
        <taxon>Dikarya</taxon>
        <taxon>Ascomycota</taxon>
        <taxon>Pezizomycotina</taxon>
        <taxon>Dothideomycetes</taxon>
        <taxon>Dothideomycetes incertae sedis</taxon>
        <taxon>Botryosphaeriales</taxon>
        <taxon>Botryosphaeriaceae</taxon>
        <taxon>Neofusicoccum</taxon>
    </lineage>
</organism>
<evidence type="ECO:0000256" key="2">
    <source>
        <dbReference type="ARBA" id="ARBA00010992"/>
    </source>
</evidence>
<keyword evidence="9" id="KW-1185">Reference proteome</keyword>
<dbReference type="Gene3D" id="1.20.1250.20">
    <property type="entry name" value="MFS general substrate transporter like domains"/>
    <property type="match status" value="1"/>
</dbReference>
<evidence type="ECO:0000256" key="3">
    <source>
        <dbReference type="ARBA" id="ARBA00022692"/>
    </source>
</evidence>
<feature type="transmembrane region" description="Helical" evidence="6">
    <location>
        <begin position="186"/>
        <end position="205"/>
    </location>
</feature>
<keyword evidence="3 6" id="KW-0812">Transmembrane</keyword>
<dbReference type="EMBL" id="JAJVDC020000205">
    <property type="protein sequence ID" value="KAL1618581.1"/>
    <property type="molecule type" value="Genomic_DNA"/>
</dbReference>
<evidence type="ECO:0000313" key="9">
    <source>
        <dbReference type="Proteomes" id="UP001521116"/>
    </source>
</evidence>
<feature type="transmembrane region" description="Helical" evidence="6">
    <location>
        <begin position="304"/>
        <end position="326"/>
    </location>
</feature>
<name>A0ABR3SEX3_9PEZI</name>
<comment type="subcellular location">
    <subcellularLocation>
        <location evidence="1">Membrane</location>
        <topology evidence="1">Multi-pass membrane protein</topology>
    </subcellularLocation>
</comment>
<evidence type="ECO:0000256" key="5">
    <source>
        <dbReference type="ARBA" id="ARBA00023136"/>
    </source>
</evidence>
<feature type="transmembrane region" description="Helical" evidence="6">
    <location>
        <begin position="89"/>
        <end position="110"/>
    </location>
</feature>
<feature type="transmembrane region" description="Helical" evidence="6">
    <location>
        <begin position="367"/>
        <end position="388"/>
    </location>
</feature>
<accession>A0ABR3SEX3</accession>
<evidence type="ECO:0000313" key="8">
    <source>
        <dbReference type="EMBL" id="KAL1618581.1"/>
    </source>
</evidence>
<feature type="transmembrane region" description="Helical" evidence="6">
    <location>
        <begin position="122"/>
        <end position="141"/>
    </location>
</feature>
<dbReference type="InterPro" id="IPR036259">
    <property type="entry name" value="MFS_trans_sf"/>
</dbReference>
<evidence type="ECO:0000256" key="4">
    <source>
        <dbReference type="ARBA" id="ARBA00022989"/>
    </source>
</evidence>
<dbReference type="InterPro" id="IPR020846">
    <property type="entry name" value="MFS_dom"/>
</dbReference>
<dbReference type="Proteomes" id="UP001521116">
    <property type="component" value="Unassembled WGS sequence"/>
</dbReference>
<keyword evidence="4 6" id="KW-1133">Transmembrane helix</keyword>
<feature type="transmembrane region" description="Helical" evidence="6">
    <location>
        <begin position="467"/>
        <end position="485"/>
    </location>
</feature>
<dbReference type="PROSITE" id="PS50850">
    <property type="entry name" value="MFS"/>
    <property type="match status" value="1"/>
</dbReference>
<feature type="transmembrane region" description="Helical" evidence="6">
    <location>
        <begin position="225"/>
        <end position="246"/>
    </location>
</feature>
<dbReference type="SUPFAM" id="SSF103473">
    <property type="entry name" value="MFS general substrate transporter"/>
    <property type="match status" value="1"/>
</dbReference>
<keyword evidence="5 6" id="KW-0472">Membrane</keyword>
<dbReference type="Pfam" id="PF00083">
    <property type="entry name" value="Sugar_tr"/>
    <property type="match status" value="1"/>
</dbReference>
<dbReference type="InterPro" id="IPR050360">
    <property type="entry name" value="MFS_Sugar_Transporters"/>
</dbReference>
<feature type="transmembrane region" description="Helical" evidence="6">
    <location>
        <begin position="153"/>
        <end position="174"/>
    </location>
</feature>
<feature type="transmembrane region" description="Helical" evidence="6">
    <location>
        <begin position="338"/>
        <end position="360"/>
    </location>
</feature>
<feature type="transmembrane region" description="Helical" evidence="6">
    <location>
        <begin position="42"/>
        <end position="69"/>
    </location>
</feature>
<dbReference type="InterPro" id="IPR005828">
    <property type="entry name" value="MFS_sugar_transport-like"/>
</dbReference>